<gene>
    <name evidence="2" type="ORF">SAMN04488012_1281</name>
</gene>
<dbReference type="InterPro" id="IPR029063">
    <property type="entry name" value="SAM-dependent_MTases_sf"/>
</dbReference>
<evidence type="ECO:0000313" key="2">
    <source>
        <dbReference type="EMBL" id="SHJ82078.1"/>
    </source>
</evidence>
<feature type="domain" description="Methyltransferase FkbM" evidence="1">
    <location>
        <begin position="83"/>
        <end position="234"/>
    </location>
</feature>
<dbReference type="GO" id="GO:0008168">
    <property type="term" value="F:methyltransferase activity"/>
    <property type="evidence" value="ECO:0007669"/>
    <property type="project" value="UniProtKB-KW"/>
</dbReference>
<name>A0A1M6MF77_9RHOB</name>
<dbReference type="NCBIfam" id="TIGR01444">
    <property type="entry name" value="fkbM_fam"/>
    <property type="match status" value="1"/>
</dbReference>
<dbReference type="PANTHER" id="PTHR34203">
    <property type="entry name" value="METHYLTRANSFERASE, FKBM FAMILY PROTEIN"/>
    <property type="match status" value="1"/>
</dbReference>
<dbReference type="InterPro" id="IPR006342">
    <property type="entry name" value="FkbM_mtfrase"/>
</dbReference>
<dbReference type="GO" id="GO:0032259">
    <property type="term" value="P:methylation"/>
    <property type="evidence" value="ECO:0007669"/>
    <property type="project" value="UniProtKB-KW"/>
</dbReference>
<dbReference type="EMBL" id="FQZA01000028">
    <property type="protein sequence ID" value="SHJ82078.1"/>
    <property type="molecule type" value="Genomic_DNA"/>
</dbReference>
<keyword evidence="2" id="KW-0489">Methyltransferase</keyword>
<proteinExistence type="predicted"/>
<dbReference type="SUPFAM" id="SSF53335">
    <property type="entry name" value="S-adenosyl-L-methionine-dependent methyltransferases"/>
    <property type="match status" value="1"/>
</dbReference>
<dbReference type="Proteomes" id="UP000184040">
    <property type="component" value="Unassembled WGS sequence"/>
</dbReference>
<keyword evidence="2" id="KW-0808">Transferase</keyword>
<sequence length="273" mass="30630">MNVFKRFLIRTIARMISNEPKELIRLLQSHEVSSVGFDTKCGPIFVPTNSRSIIESFIRGHFYGSEIIENFLSFKTESSRIVNVGANVGTTARSIAHSGKYQRVDCFEPHPQNFSLLEVNLLGYESVLAHMAAVGSEEGKLPLNINPMSVGRHSFKTDFGQGFINVPVVSLDDFLEGDEPFDLFIDVEGWEIEVLHGGKNSLGRCNLCAIEWNAQSHTIEERNAMIDLLRRSGFSRAVNLSDPEKDLQIGDMAKPLKQLDIVLIRDGRLSTYR</sequence>
<dbReference type="InterPro" id="IPR052514">
    <property type="entry name" value="SAM-dependent_MTase"/>
</dbReference>
<dbReference type="Pfam" id="PF05050">
    <property type="entry name" value="Methyltransf_21"/>
    <property type="match status" value="1"/>
</dbReference>
<organism evidence="2 3">
    <name type="scientific">Palleronia salina</name>
    <dbReference type="NCBI Taxonomy" id="313368"/>
    <lineage>
        <taxon>Bacteria</taxon>
        <taxon>Pseudomonadati</taxon>
        <taxon>Pseudomonadota</taxon>
        <taxon>Alphaproteobacteria</taxon>
        <taxon>Rhodobacterales</taxon>
        <taxon>Roseobacteraceae</taxon>
        <taxon>Palleronia</taxon>
    </lineage>
</organism>
<accession>A0A1M6MF77</accession>
<dbReference type="PANTHER" id="PTHR34203:SF15">
    <property type="entry name" value="SLL1173 PROTEIN"/>
    <property type="match status" value="1"/>
</dbReference>
<evidence type="ECO:0000313" key="3">
    <source>
        <dbReference type="Proteomes" id="UP000184040"/>
    </source>
</evidence>
<keyword evidence="3" id="KW-1185">Reference proteome</keyword>
<dbReference type="STRING" id="313368.SAMN04488012_1281"/>
<dbReference type="AlphaFoldDB" id="A0A1M6MF77"/>
<dbReference type="Gene3D" id="3.40.50.150">
    <property type="entry name" value="Vaccinia Virus protein VP39"/>
    <property type="match status" value="1"/>
</dbReference>
<reference evidence="2 3" key="1">
    <citation type="submission" date="2016-11" db="EMBL/GenBank/DDBJ databases">
        <authorList>
            <person name="Jaros S."/>
            <person name="Januszkiewicz K."/>
            <person name="Wedrychowicz H."/>
        </authorList>
    </citation>
    <scope>NUCLEOTIDE SEQUENCE [LARGE SCALE GENOMIC DNA]</scope>
    <source>
        <strain evidence="2 3">DSM 26892</strain>
    </source>
</reference>
<evidence type="ECO:0000259" key="1">
    <source>
        <dbReference type="Pfam" id="PF05050"/>
    </source>
</evidence>
<protein>
    <submittedName>
        <fullName evidence="2">Methyltransferase, FkbM family</fullName>
    </submittedName>
</protein>